<proteinExistence type="inferred from homology"/>
<evidence type="ECO:0000256" key="1">
    <source>
        <dbReference type="ARBA" id="ARBA00011040"/>
    </source>
</evidence>
<dbReference type="PANTHER" id="PTHR10803">
    <property type="entry name" value="ARSENICAL PUMP-DRIVING ATPASE ARSENITE-TRANSLOCATING ATPASE"/>
    <property type="match status" value="1"/>
</dbReference>
<comment type="caution">
    <text evidence="3">The sequence shown here is derived from an EMBL/GenBank/DDBJ whole genome shotgun (WGS) entry which is preliminary data.</text>
</comment>
<feature type="domain" description="AAA+ ATPase" evidence="2">
    <location>
        <begin position="11"/>
        <end position="232"/>
    </location>
</feature>
<dbReference type="PANTHER" id="PTHR10803:SF3">
    <property type="entry name" value="ATPASE GET3"/>
    <property type="match status" value="1"/>
</dbReference>
<comment type="similarity">
    <text evidence="1">Belongs to the arsA ATPase family.</text>
</comment>
<protein>
    <submittedName>
        <fullName evidence="3">Arsenical pump-driving ATPase</fullName>
    </submittedName>
</protein>
<dbReference type="Proteomes" id="UP000664495">
    <property type="component" value="Unassembled WGS sequence"/>
</dbReference>
<evidence type="ECO:0000313" key="4">
    <source>
        <dbReference type="Proteomes" id="UP000664495"/>
    </source>
</evidence>
<dbReference type="InterPro" id="IPR025723">
    <property type="entry name" value="ArsA/GET3_ATPase-like"/>
</dbReference>
<dbReference type="InterPro" id="IPR003593">
    <property type="entry name" value="AAA+_ATPase"/>
</dbReference>
<dbReference type="CDD" id="cd02035">
    <property type="entry name" value="ArsA"/>
    <property type="match status" value="2"/>
</dbReference>
<dbReference type="SUPFAM" id="SSF52540">
    <property type="entry name" value="P-loop containing nucleoside triphosphate hydrolases"/>
    <property type="match status" value="2"/>
</dbReference>
<feature type="domain" description="AAA+ ATPase" evidence="2">
    <location>
        <begin position="324"/>
        <end position="527"/>
    </location>
</feature>
<reference evidence="3 4" key="1">
    <citation type="submission" date="2021-03" db="EMBL/GenBank/DDBJ databases">
        <title>Enterococcal diversity collection.</title>
        <authorList>
            <person name="Gilmore M.S."/>
            <person name="Schwartzman J."/>
            <person name="Van Tyne D."/>
            <person name="Martin M."/>
            <person name="Earl A.M."/>
            <person name="Manson A.L."/>
            <person name="Straub T."/>
            <person name="Salamzade R."/>
            <person name="Saavedra J."/>
            <person name="Lebreton F."/>
            <person name="Prichula J."/>
            <person name="Schaufler K."/>
            <person name="Gaca A."/>
            <person name="Sgardioli B."/>
            <person name="Wagenaar J."/>
            <person name="Strong T."/>
        </authorList>
    </citation>
    <scope>NUCLEOTIDE SEQUENCE [LARGE SCALE GENOMIC DNA]</scope>
    <source>
        <strain evidence="3 4">MJM16</strain>
    </source>
</reference>
<organism evidence="3 4">
    <name type="scientific">Candidatus Enterococcus murrayae</name>
    <dbReference type="NCBI Taxonomy" id="2815321"/>
    <lineage>
        <taxon>Bacteria</taxon>
        <taxon>Bacillati</taxon>
        <taxon>Bacillota</taxon>
        <taxon>Bacilli</taxon>
        <taxon>Lactobacillales</taxon>
        <taxon>Enterococcaceae</taxon>
        <taxon>Enterococcus</taxon>
    </lineage>
</organism>
<dbReference type="InterPro" id="IPR016300">
    <property type="entry name" value="ATPase_ArsA/GET3"/>
</dbReference>
<evidence type="ECO:0000259" key="2">
    <source>
        <dbReference type="SMART" id="SM00382"/>
    </source>
</evidence>
<dbReference type="Gene3D" id="3.40.50.300">
    <property type="entry name" value="P-loop containing nucleotide triphosphate hydrolases"/>
    <property type="match status" value="2"/>
</dbReference>
<dbReference type="InterPro" id="IPR027541">
    <property type="entry name" value="Ars_ATPase"/>
</dbReference>
<dbReference type="PIRSF" id="PIRSF001327">
    <property type="entry name" value="Arsenical_pump-driving_ATPase"/>
    <property type="match status" value="1"/>
</dbReference>
<keyword evidence="4" id="KW-1185">Reference proteome</keyword>
<evidence type="ECO:0000313" key="3">
    <source>
        <dbReference type="EMBL" id="MBO0454622.1"/>
    </source>
</evidence>
<dbReference type="Pfam" id="PF02374">
    <property type="entry name" value="ArsA_ATPase"/>
    <property type="match status" value="3"/>
</dbReference>
<dbReference type="NCBIfam" id="TIGR00345">
    <property type="entry name" value="GET3_arsA_TRC40"/>
    <property type="match status" value="1"/>
</dbReference>
<sequence length="574" mass="64026">MLQYIPQKMSLTKYLFFTGKGGVGKTTTACATAASLAQDGKKVMLVSTDPASNLQDVFQTTLTNKPTPIEGIDHLMVANFDPITAAEEYKESIVGPYRGVLPDSALINMEEQLSGSCTVEIAAFNEFANFLTDPEVAKEFDYVIFDTAPTGHTLRMLQLPSAWNNFLDENTTGVSCLGQLSGLGDKKDMYEKAVATLADKQQTTLILVTRAQKAPLIEAERASEELIKIGIENQKLVVNGLLETYDDTISEEIYNEQQNDLNQMPESLAKFETYYIPLRPYNVTGIDKLQILLNDQQPVIEEQEQESVDFPNLDSIVSEFIRTNKKIIFTMGKGGVGKTTVAIKIAEKLAQSGKKVHLATTDPADHLNLFLSKDLPISMSHIDEEKELEAYKEEVLSKARETMNADDVAYVEEDLRSPCTQEIAVFRAFAEIVDKSENEIVVIDTAPTGHTLLLLESTQSYAKEVERSSGEVPVSIQKLLPRLQNEQETEVLMVTLPETTPVYESMRLDEDLDRAKIAHTWWLVNQSMLAADTQNKVLKARSFNELEWIEKVSELSNGKFAVEEWQPNFSPLGV</sequence>
<dbReference type="NCBIfam" id="TIGR04291">
    <property type="entry name" value="arsen_driv_ArsA"/>
    <property type="match status" value="1"/>
</dbReference>
<dbReference type="SMART" id="SM00382">
    <property type="entry name" value="AAA"/>
    <property type="match status" value="2"/>
</dbReference>
<gene>
    <name evidence="3" type="primary">arsA</name>
    <name evidence="3" type="ORF">JZO85_20370</name>
</gene>
<name>A0ABS3HNN8_9ENTE</name>
<dbReference type="InterPro" id="IPR027417">
    <property type="entry name" value="P-loop_NTPase"/>
</dbReference>
<dbReference type="RefSeq" id="WP_207110354.1">
    <property type="nucleotide sequence ID" value="NZ_JAFLVR010000067.1"/>
</dbReference>
<dbReference type="EMBL" id="JAFLVR010000067">
    <property type="protein sequence ID" value="MBO0454622.1"/>
    <property type="molecule type" value="Genomic_DNA"/>
</dbReference>
<accession>A0ABS3HNN8</accession>